<keyword evidence="2 12" id="KW-0639">Primosome</keyword>
<keyword evidence="9" id="KW-0413">Isomerase</keyword>
<keyword evidence="5 12" id="KW-0378">Hydrolase</keyword>
<evidence type="ECO:0000256" key="7">
    <source>
        <dbReference type="ARBA" id="ARBA00022840"/>
    </source>
</evidence>
<comment type="caution">
    <text evidence="15">The sequence shown here is derived from an EMBL/GenBank/DDBJ whole genome shotgun (WGS) entry which is preliminary data.</text>
</comment>
<keyword evidence="4 12" id="KW-0547">Nucleotide-binding</keyword>
<evidence type="ECO:0000259" key="14">
    <source>
        <dbReference type="PROSITE" id="PS51199"/>
    </source>
</evidence>
<reference evidence="16" key="1">
    <citation type="journal article" date="2019" name="Int. J. Syst. Evol. Microbiol.">
        <title>The Global Catalogue of Microorganisms (GCM) 10K type strain sequencing project: providing services to taxonomists for standard genome sequencing and annotation.</title>
        <authorList>
            <consortium name="The Broad Institute Genomics Platform"/>
            <consortium name="The Broad Institute Genome Sequencing Center for Infectious Disease"/>
            <person name="Wu L."/>
            <person name="Ma J."/>
        </authorList>
    </citation>
    <scope>NUCLEOTIDE SEQUENCE [LARGE SCALE GENOMIC DNA]</scope>
    <source>
        <strain evidence="16">LMG 29894</strain>
    </source>
</reference>
<keyword evidence="8 12" id="KW-0238">DNA-binding</keyword>
<dbReference type="EC" id="5.6.2.3" evidence="11 12"/>
<organism evidence="15 16">
    <name type="scientific">Chitinimonas lacunae</name>
    <dbReference type="NCBI Taxonomy" id="1963018"/>
    <lineage>
        <taxon>Bacteria</taxon>
        <taxon>Pseudomonadati</taxon>
        <taxon>Pseudomonadota</taxon>
        <taxon>Betaproteobacteria</taxon>
        <taxon>Neisseriales</taxon>
        <taxon>Chitinibacteraceae</taxon>
        <taxon>Chitinimonas</taxon>
    </lineage>
</organism>
<dbReference type="PANTHER" id="PTHR30153">
    <property type="entry name" value="REPLICATIVE DNA HELICASE DNAB"/>
    <property type="match status" value="1"/>
</dbReference>
<gene>
    <name evidence="15" type="primary">dnaB</name>
    <name evidence="15" type="ORF">ACFOW7_02715</name>
</gene>
<keyword evidence="3 12" id="KW-0235">DNA replication</keyword>
<dbReference type="InterPro" id="IPR007692">
    <property type="entry name" value="DNA_helicase_DnaB"/>
</dbReference>
<dbReference type="NCBIfam" id="TIGR00665">
    <property type="entry name" value="DnaB"/>
    <property type="match status" value="1"/>
</dbReference>
<evidence type="ECO:0000256" key="10">
    <source>
        <dbReference type="ARBA" id="ARBA00048954"/>
    </source>
</evidence>
<dbReference type="RefSeq" id="WP_378160747.1">
    <property type="nucleotide sequence ID" value="NZ_JBHSBU010000001.1"/>
</dbReference>
<dbReference type="EMBL" id="JBHSBU010000001">
    <property type="protein sequence ID" value="MFC4158264.1"/>
    <property type="molecule type" value="Genomic_DNA"/>
</dbReference>
<dbReference type="InterPro" id="IPR027417">
    <property type="entry name" value="P-loop_NTPase"/>
</dbReference>
<dbReference type="InterPro" id="IPR007693">
    <property type="entry name" value="DNA_helicase_DnaB-like_N"/>
</dbReference>
<evidence type="ECO:0000256" key="13">
    <source>
        <dbReference type="SAM" id="MobiDB-lite"/>
    </source>
</evidence>
<evidence type="ECO:0000313" key="15">
    <source>
        <dbReference type="EMBL" id="MFC4158264.1"/>
    </source>
</evidence>
<dbReference type="SUPFAM" id="SSF52540">
    <property type="entry name" value="P-loop containing nucleoside triphosphate hydrolases"/>
    <property type="match status" value="1"/>
</dbReference>
<evidence type="ECO:0000256" key="11">
    <source>
        <dbReference type="NCBIfam" id="TIGR00665"/>
    </source>
</evidence>
<dbReference type="InterPro" id="IPR036185">
    <property type="entry name" value="DNA_heli_DnaB-like_N_sf"/>
</dbReference>
<evidence type="ECO:0000256" key="5">
    <source>
        <dbReference type="ARBA" id="ARBA00022801"/>
    </source>
</evidence>
<dbReference type="Pfam" id="PF03796">
    <property type="entry name" value="DnaB_C"/>
    <property type="match status" value="1"/>
</dbReference>
<dbReference type="PROSITE" id="PS51199">
    <property type="entry name" value="SF4_HELICASE"/>
    <property type="match status" value="1"/>
</dbReference>
<comment type="catalytic activity">
    <reaction evidence="10 12">
        <text>ATP + H2O = ADP + phosphate + H(+)</text>
        <dbReference type="Rhea" id="RHEA:13065"/>
        <dbReference type="ChEBI" id="CHEBI:15377"/>
        <dbReference type="ChEBI" id="CHEBI:15378"/>
        <dbReference type="ChEBI" id="CHEBI:30616"/>
        <dbReference type="ChEBI" id="CHEBI:43474"/>
        <dbReference type="ChEBI" id="CHEBI:456216"/>
        <dbReference type="EC" id="5.6.2.3"/>
    </reaction>
</comment>
<keyword evidence="16" id="KW-1185">Reference proteome</keyword>
<evidence type="ECO:0000256" key="1">
    <source>
        <dbReference type="ARBA" id="ARBA00008428"/>
    </source>
</evidence>
<proteinExistence type="inferred from homology"/>
<feature type="region of interest" description="Disordered" evidence="13">
    <location>
        <begin position="454"/>
        <end position="476"/>
    </location>
</feature>
<dbReference type="SUPFAM" id="SSF48024">
    <property type="entry name" value="N-terminal domain of DnaB helicase"/>
    <property type="match status" value="1"/>
</dbReference>
<comment type="similarity">
    <text evidence="1 12">Belongs to the helicase family. DnaB subfamily.</text>
</comment>
<dbReference type="Gene3D" id="3.40.50.300">
    <property type="entry name" value="P-loop containing nucleotide triphosphate hydrolases"/>
    <property type="match status" value="1"/>
</dbReference>
<dbReference type="SMART" id="SM00382">
    <property type="entry name" value="AAA"/>
    <property type="match status" value="1"/>
</dbReference>
<dbReference type="Gene3D" id="1.10.860.10">
    <property type="entry name" value="DNAb Helicase, Chain A"/>
    <property type="match status" value="1"/>
</dbReference>
<evidence type="ECO:0000313" key="16">
    <source>
        <dbReference type="Proteomes" id="UP001595791"/>
    </source>
</evidence>
<accession>A0ABV8MLV0</accession>
<evidence type="ECO:0000256" key="3">
    <source>
        <dbReference type="ARBA" id="ARBA00022705"/>
    </source>
</evidence>
<dbReference type="PANTHER" id="PTHR30153:SF2">
    <property type="entry name" value="REPLICATIVE DNA HELICASE"/>
    <property type="match status" value="1"/>
</dbReference>
<protein>
    <recommendedName>
        <fullName evidence="11 12">Replicative DNA helicase</fullName>
        <ecNumber evidence="11 12">5.6.2.3</ecNumber>
    </recommendedName>
</protein>
<comment type="function">
    <text evidence="12">The main replicative DNA helicase, it participates in initiation and elongation during chromosome replication. Travels ahead of the DNA replisome, separating dsDNA into templates for DNA synthesis. A processive ATP-dependent 5'-3' DNA helicase it has DNA-dependent ATPase activity.</text>
</comment>
<dbReference type="GO" id="GO:0004386">
    <property type="term" value="F:helicase activity"/>
    <property type="evidence" value="ECO:0007669"/>
    <property type="project" value="UniProtKB-KW"/>
</dbReference>
<keyword evidence="6 12" id="KW-0347">Helicase</keyword>
<evidence type="ECO:0000256" key="2">
    <source>
        <dbReference type="ARBA" id="ARBA00022515"/>
    </source>
</evidence>
<dbReference type="InterPro" id="IPR003593">
    <property type="entry name" value="AAA+_ATPase"/>
</dbReference>
<evidence type="ECO:0000256" key="9">
    <source>
        <dbReference type="ARBA" id="ARBA00023235"/>
    </source>
</evidence>
<sequence>MGAAADHLEHDAEITAHAEQAIIGGLLVCNDAYDDIAGQLAPSHFADHANGLLYAGIARLLDAGRGADAITLGEHLEARGELDRAGGLAYLAAISNNIPSAANLRRYADIVIQRATVRGGLRAAAHLIDNLMGAGKQAPAEALLDAAAELEALTQQGASDDIMTCSSQQLLERALRRLDRRYTEGEAASNRVPSGLKGLDAKLAGGGFGRGELIVIAGRPGSGKSVLKSIIADAISMIGHRNGGHVLRFELEMSEEQDSDRQLAAHSGVELSKLQAAELDDTDWARLTVATKTINNLQQTIDYRPGLTLAQVRAKARKVKRKQGHLAAIVVDYLQLMRSPGAENRTQEISQISAGLKALAKEMDCPVFALSQLSRGVEQRADKRPLMSDLRESGAIEQDADTILLIYRDEQYNPDSAERGVIEIIIGKQRQGRANETVRAQWDGACSRVRDLAADWRPAEPRAQKPKFRSHEDHDL</sequence>
<feature type="domain" description="SF4 helicase" evidence="14">
    <location>
        <begin position="185"/>
        <end position="456"/>
    </location>
</feature>
<dbReference type="InterPro" id="IPR016136">
    <property type="entry name" value="DNA_helicase_N/primase_C"/>
</dbReference>
<evidence type="ECO:0000256" key="6">
    <source>
        <dbReference type="ARBA" id="ARBA00022806"/>
    </source>
</evidence>
<evidence type="ECO:0000256" key="12">
    <source>
        <dbReference type="RuleBase" id="RU362085"/>
    </source>
</evidence>
<dbReference type="Proteomes" id="UP001595791">
    <property type="component" value="Unassembled WGS sequence"/>
</dbReference>
<keyword evidence="7 12" id="KW-0067">ATP-binding</keyword>
<dbReference type="Pfam" id="PF00772">
    <property type="entry name" value="DnaB"/>
    <property type="match status" value="1"/>
</dbReference>
<evidence type="ECO:0000256" key="4">
    <source>
        <dbReference type="ARBA" id="ARBA00022741"/>
    </source>
</evidence>
<evidence type="ECO:0000256" key="8">
    <source>
        <dbReference type="ARBA" id="ARBA00023125"/>
    </source>
</evidence>
<name>A0ABV8MLV0_9NEIS</name>
<dbReference type="CDD" id="cd00984">
    <property type="entry name" value="DnaB_C"/>
    <property type="match status" value="1"/>
</dbReference>
<dbReference type="InterPro" id="IPR007694">
    <property type="entry name" value="DNA_helicase_DnaB-like_C"/>
</dbReference>